<organism evidence="2 3">
    <name type="scientific">Clostridium tarantellae</name>
    <dbReference type="NCBI Taxonomy" id="39493"/>
    <lineage>
        <taxon>Bacteria</taxon>
        <taxon>Bacillati</taxon>
        <taxon>Bacillota</taxon>
        <taxon>Clostridia</taxon>
        <taxon>Eubacteriales</taxon>
        <taxon>Clostridiaceae</taxon>
        <taxon>Clostridium</taxon>
    </lineage>
</organism>
<gene>
    <name evidence="2" type="ORF">GBZ86_16225</name>
</gene>
<evidence type="ECO:0000313" key="2">
    <source>
        <dbReference type="EMBL" id="MPQ45264.1"/>
    </source>
</evidence>
<sequence>MGKLIRFMPNKLFGKYTLIKNGLLDFTKKFYNEIITEVSINILDELIKVDSEIILRGVVSEWISAIIITMIDTKLIKDSNTINIDNICSYFEVDIKKVKSKSKFIKKVLVIESLKENYIIDNDEKNNELFIGTLGKELREVLFTDKKVKEYYLEEDLDFLIEKFFQSELYESLNENEKNQADFIIEAFDISMLNYIGESYTTWSGEGIKKCCLDIMPKRISGDKIIFKLIIPVLTKFIYFLSENKYINNGLELINVLKNIKGNIYLINIIK</sequence>
<comment type="caution">
    <text evidence="2">The sequence shown here is derived from an EMBL/GenBank/DDBJ whole genome shotgun (WGS) entry which is preliminary data.</text>
</comment>
<dbReference type="InterPro" id="IPR045651">
    <property type="entry name" value="DUF6398"/>
</dbReference>
<dbReference type="AlphaFoldDB" id="A0A6I1MQD3"/>
<keyword evidence="3" id="KW-1185">Reference proteome</keyword>
<evidence type="ECO:0000259" key="1">
    <source>
        <dbReference type="Pfam" id="PF19935"/>
    </source>
</evidence>
<feature type="domain" description="DUF6398" evidence="1">
    <location>
        <begin position="23"/>
        <end position="119"/>
    </location>
</feature>
<dbReference type="Proteomes" id="UP000430345">
    <property type="component" value="Unassembled WGS sequence"/>
</dbReference>
<reference evidence="2 3" key="1">
    <citation type="submission" date="2019-10" db="EMBL/GenBank/DDBJ databases">
        <title>The Genome Sequence of Clostridium tarantellae Isolated from Fish Brain.</title>
        <authorList>
            <person name="Bano L."/>
            <person name="Kiel M."/>
            <person name="Sales G."/>
            <person name="Doxey A.C."/>
            <person name="Mansfield M.J."/>
            <person name="Schiavone M."/>
            <person name="Rossetto O."/>
            <person name="Pirazzini M."/>
            <person name="Dobrindt U."/>
            <person name="Montecucco C."/>
        </authorList>
    </citation>
    <scope>NUCLEOTIDE SEQUENCE [LARGE SCALE GENOMIC DNA]</scope>
    <source>
        <strain evidence="2 3">DSM 3997</strain>
    </source>
</reference>
<evidence type="ECO:0000313" key="3">
    <source>
        <dbReference type="Proteomes" id="UP000430345"/>
    </source>
</evidence>
<protein>
    <recommendedName>
        <fullName evidence="1">DUF6398 domain-containing protein</fullName>
    </recommendedName>
</protein>
<dbReference type="EMBL" id="WHJC01000544">
    <property type="protein sequence ID" value="MPQ45264.1"/>
    <property type="molecule type" value="Genomic_DNA"/>
</dbReference>
<dbReference type="RefSeq" id="WP_152892389.1">
    <property type="nucleotide sequence ID" value="NZ_WHJC01000544.1"/>
</dbReference>
<name>A0A6I1MQD3_9CLOT</name>
<accession>A0A6I1MQD3</accession>
<dbReference type="OrthoDB" id="2323851at2"/>
<proteinExistence type="predicted"/>
<dbReference type="Pfam" id="PF19935">
    <property type="entry name" value="DUF6398"/>
    <property type="match status" value="1"/>
</dbReference>